<sequence>MDLYGLYYFSLALQGVISFLLAAWLWVKAGQQTGMRPLALFCMGIGLWGTGQLAINLGDDQVAQFGKMLVNTGPLNTVFFLHFVLSFLGRLHKGRLLAWYAAAVSLVLAIWIWDMGQLQPWLGFARYYVFPTWGWVPGIFVTFTSTWAYVLLLLAWPAAGPKKRGQIVALCLAGIWGSVATLMFLNASFGIPIFPYSVILLPFYAALLVFGILRYDLMAVNLWANRFLAWLALSVATVAIAALCISLVAQTGFAPFAALPLWQLWLLGTMMLGATLVLEGPTRRAMEKLIFPGAHLEAGVLAEWRERLEAAGNWQTLETVAADTLGAHLRQPMSVVLAATAPAPGGGPCVHCYLKLEAGQPLPNWRSDLIGWEGATPTVQRVGEVFGALLAAAAARLDQLLRYAEQEKRSLQQAHLLELGGLSATVAHELRNPLNIISMAAVSCPPETRAEIRTQIERADHLIQDLLSYSGEVRLNRQPVNVAELARSVAAAHPGANIEIAIDAGLNAHIDRMRGEQILGNLLNNAIAMLRGRPDPRVRIEAASAPGQRIALRVCDNGPGVAADLAGELFQPFKTRRPGGTGLGLAIVRRLTEAHGGSVELVTRVGWNCCFELHLPDTP</sequence>
<keyword evidence="7" id="KW-0812">Transmembrane</keyword>
<gene>
    <name evidence="9" type="ORF">C7C56_013435</name>
</gene>
<evidence type="ECO:0000256" key="2">
    <source>
        <dbReference type="ARBA" id="ARBA00012438"/>
    </source>
</evidence>
<comment type="caution">
    <text evidence="9">The sequence shown here is derived from an EMBL/GenBank/DDBJ whole genome shotgun (WGS) entry which is preliminary data.</text>
</comment>
<evidence type="ECO:0000313" key="10">
    <source>
        <dbReference type="Proteomes" id="UP000241421"/>
    </source>
</evidence>
<evidence type="ECO:0000256" key="7">
    <source>
        <dbReference type="SAM" id="Phobius"/>
    </source>
</evidence>
<dbReference type="Proteomes" id="UP000241421">
    <property type="component" value="Unassembled WGS sequence"/>
</dbReference>
<dbReference type="RefSeq" id="WP_106757893.1">
    <property type="nucleotide sequence ID" value="NZ_PXWF02000223.1"/>
</dbReference>
<protein>
    <recommendedName>
        <fullName evidence="2">histidine kinase</fullName>
        <ecNumber evidence="2">2.7.13.3</ecNumber>
    </recommendedName>
</protein>
<dbReference type="OrthoDB" id="224978at2"/>
<feature type="transmembrane region" description="Helical" evidence="7">
    <location>
        <begin position="69"/>
        <end position="89"/>
    </location>
</feature>
<evidence type="ECO:0000259" key="8">
    <source>
        <dbReference type="PROSITE" id="PS50109"/>
    </source>
</evidence>
<dbReference type="SMART" id="SM00388">
    <property type="entry name" value="HisKA"/>
    <property type="match status" value="1"/>
</dbReference>
<keyword evidence="7" id="KW-1133">Transmembrane helix</keyword>
<feature type="transmembrane region" description="Helical" evidence="7">
    <location>
        <begin position="167"/>
        <end position="187"/>
    </location>
</feature>
<evidence type="ECO:0000256" key="5">
    <source>
        <dbReference type="ARBA" id="ARBA00022777"/>
    </source>
</evidence>
<feature type="domain" description="Histidine kinase" evidence="8">
    <location>
        <begin position="425"/>
        <end position="619"/>
    </location>
</feature>
<dbReference type="InterPro" id="IPR036890">
    <property type="entry name" value="HATPase_C_sf"/>
</dbReference>
<dbReference type="PANTHER" id="PTHR43711">
    <property type="entry name" value="TWO-COMPONENT HISTIDINE KINASE"/>
    <property type="match status" value="1"/>
</dbReference>
<dbReference type="Pfam" id="PF00512">
    <property type="entry name" value="HisKA"/>
    <property type="match status" value="1"/>
</dbReference>
<dbReference type="InterPro" id="IPR004358">
    <property type="entry name" value="Sig_transdc_His_kin-like_C"/>
</dbReference>
<dbReference type="PANTHER" id="PTHR43711:SF28">
    <property type="entry name" value="SENSOR HISTIDINE KINASE YXDK"/>
    <property type="match status" value="1"/>
</dbReference>
<dbReference type="InterPro" id="IPR003594">
    <property type="entry name" value="HATPase_dom"/>
</dbReference>
<dbReference type="InterPro" id="IPR036097">
    <property type="entry name" value="HisK_dim/P_sf"/>
</dbReference>
<dbReference type="Gene3D" id="1.10.287.130">
    <property type="match status" value="1"/>
</dbReference>
<dbReference type="InterPro" id="IPR005467">
    <property type="entry name" value="His_kinase_dom"/>
</dbReference>
<keyword evidence="4" id="KW-0808">Transferase</keyword>
<comment type="catalytic activity">
    <reaction evidence="1">
        <text>ATP + protein L-histidine = ADP + protein N-phospho-L-histidine.</text>
        <dbReference type="EC" id="2.7.13.3"/>
    </reaction>
</comment>
<dbReference type="InterPro" id="IPR050736">
    <property type="entry name" value="Sensor_HK_Regulatory"/>
</dbReference>
<evidence type="ECO:0000256" key="3">
    <source>
        <dbReference type="ARBA" id="ARBA00022553"/>
    </source>
</evidence>
<dbReference type="SUPFAM" id="SSF55874">
    <property type="entry name" value="ATPase domain of HSP90 chaperone/DNA topoisomerase II/histidine kinase"/>
    <property type="match status" value="1"/>
</dbReference>
<evidence type="ECO:0000256" key="1">
    <source>
        <dbReference type="ARBA" id="ARBA00000085"/>
    </source>
</evidence>
<evidence type="ECO:0000256" key="4">
    <source>
        <dbReference type="ARBA" id="ARBA00022679"/>
    </source>
</evidence>
<dbReference type="SUPFAM" id="SSF47384">
    <property type="entry name" value="Homodimeric domain of signal transducing histidine kinase"/>
    <property type="match status" value="1"/>
</dbReference>
<dbReference type="PROSITE" id="PS50109">
    <property type="entry name" value="HIS_KIN"/>
    <property type="match status" value="1"/>
</dbReference>
<dbReference type="PRINTS" id="PR00344">
    <property type="entry name" value="BCTRLSENSOR"/>
</dbReference>
<keyword evidence="7" id="KW-0472">Membrane</keyword>
<evidence type="ECO:0000256" key="6">
    <source>
        <dbReference type="ARBA" id="ARBA00023012"/>
    </source>
</evidence>
<dbReference type="CDD" id="cd00082">
    <property type="entry name" value="HisKA"/>
    <property type="match status" value="1"/>
</dbReference>
<dbReference type="Gene3D" id="3.30.565.10">
    <property type="entry name" value="Histidine kinase-like ATPase, C-terminal domain"/>
    <property type="match status" value="1"/>
</dbReference>
<dbReference type="InterPro" id="IPR031621">
    <property type="entry name" value="HisKA_7TM"/>
</dbReference>
<keyword evidence="10" id="KW-1185">Reference proteome</keyword>
<dbReference type="SMART" id="SM00387">
    <property type="entry name" value="HATPase_c"/>
    <property type="match status" value="1"/>
</dbReference>
<reference evidence="9 10" key="1">
    <citation type="submission" date="2018-04" db="EMBL/GenBank/DDBJ databases">
        <title>Massilia violaceinigra sp. nov., a novel purple-pigmented bacterium isolated from Tianshan glacier, Xinjiang, China.</title>
        <authorList>
            <person name="Wang H."/>
        </authorList>
    </citation>
    <scope>NUCLEOTIDE SEQUENCE [LARGE SCALE GENOMIC DNA]</scope>
    <source>
        <strain evidence="9 10">B448-2</strain>
    </source>
</reference>
<dbReference type="AlphaFoldDB" id="A0A2U2HK69"/>
<feature type="transmembrane region" description="Helical" evidence="7">
    <location>
        <begin position="6"/>
        <end position="26"/>
    </location>
</feature>
<dbReference type="Pfam" id="PF02518">
    <property type="entry name" value="HATPase_c"/>
    <property type="match status" value="1"/>
</dbReference>
<feature type="transmembrane region" description="Helical" evidence="7">
    <location>
        <begin position="96"/>
        <end position="113"/>
    </location>
</feature>
<keyword evidence="5" id="KW-0418">Kinase</keyword>
<feature type="transmembrane region" description="Helical" evidence="7">
    <location>
        <begin position="261"/>
        <end position="278"/>
    </location>
</feature>
<dbReference type="InterPro" id="IPR003661">
    <property type="entry name" value="HisK_dim/P_dom"/>
</dbReference>
<keyword evidence="3" id="KW-0597">Phosphoprotein</keyword>
<dbReference type="Pfam" id="PF16927">
    <property type="entry name" value="HisKA_7TM"/>
    <property type="match status" value="1"/>
</dbReference>
<feature type="transmembrane region" description="Helical" evidence="7">
    <location>
        <begin position="227"/>
        <end position="249"/>
    </location>
</feature>
<dbReference type="EC" id="2.7.13.3" evidence="2"/>
<keyword evidence="6" id="KW-0902">Two-component regulatory system</keyword>
<name>A0A2U2HK69_9BURK</name>
<organism evidence="9 10">
    <name type="scientific">Massilia glaciei</name>
    <dbReference type="NCBI Taxonomy" id="1524097"/>
    <lineage>
        <taxon>Bacteria</taxon>
        <taxon>Pseudomonadati</taxon>
        <taxon>Pseudomonadota</taxon>
        <taxon>Betaproteobacteria</taxon>
        <taxon>Burkholderiales</taxon>
        <taxon>Oxalobacteraceae</taxon>
        <taxon>Telluria group</taxon>
        <taxon>Massilia</taxon>
    </lineage>
</organism>
<feature type="transmembrane region" description="Helical" evidence="7">
    <location>
        <begin position="193"/>
        <end position="215"/>
    </location>
</feature>
<dbReference type="EMBL" id="PXWF02000223">
    <property type="protein sequence ID" value="PWF47862.1"/>
    <property type="molecule type" value="Genomic_DNA"/>
</dbReference>
<accession>A0A2U2HK69</accession>
<feature type="transmembrane region" description="Helical" evidence="7">
    <location>
        <begin position="38"/>
        <end position="57"/>
    </location>
</feature>
<proteinExistence type="predicted"/>
<feature type="transmembrane region" description="Helical" evidence="7">
    <location>
        <begin position="133"/>
        <end position="155"/>
    </location>
</feature>
<evidence type="ECO:0000313" key="9">
    <source>
        <dbReference type="EMBL" id="PWF47862.1"/>
    </source>
</evidence>
<dbReference type="GO" id="GO:0000155">
    <property type="term" value="F:phosphorelay sensor kinase activity"/>
    <property type="evidence" value="ECO:0007669"/>
    <property type="project" value="InterPro"/>
</dbReference>